<dbReference type="Pfam" id="PF02803">
    <property type="entry name" value="Thiolase_C"/>
    <property type="match status" value="1"/>
</dbReference>
<dbReference type="AlphaFoldDB" id="A0A063Y2F3"/>
<accession>A0A063Y2F3</accession>
<dbReference type="InterPro" id="IPR020615">
    <property type="entry name" value="Thiolase_acyl_enz_int_AS"/>
</dbReference>
<evidence type="ECO:0000259" key="6">
    <source>
        <dbReference type="Pfam" id="PF00108"/>
    </source>
</evidence>
<comment type="caution">
    <text evidence="8">The sequence shown here is derived from an EMBL/GenBank/DDBJ whole genome shotgun (WGS) entry which is preliminary data.</text>
</comment>
<dbReference type="PATRIC" id="fig|267850.7.peg.1479"/>
<feature type="domain" description="Thiolase C-terminal" evidence="7">
    <location>
        <begin position="255"/>
        <end position="376"/>
    </location>
</feature>
<name>A0A063Y2F3_9GAMM</name>
<evidence type="ECO:0000256" key="4">
    <source>
        <dbReference type="PIRSR" id="PIRSR000429-1"/>
    </source>
</evidence>
<keyword evidence="3 5" id="KW-0012">Acyltransferase</keyword>
<evidence type="ECO:0000256" key="5">
    <source>
        <dbReference type="RuleBase" id="RU003557"/>
    </source>
</evidence>
<dbReference type="PROSITE" id="PS00099">
    <property type="entry name" value="THIOLASE_3"/>
    <property type="match status" value="1"/>
</dbReference>
<dbReference type="PANTHER" id="PTHR18919">
    <property type="entry name" value="ACETYL-COA C-ACYLTRANSFERASE"/>
    <property type="match status" value="1"/>
</dbReference>
<dbReference type="InterPro" id="IPR020616">
    <property type="entry name" value="Thiolase_N"/>
</dbReference>
<evidence type="ECO:0000256" key="2">
    <source>
        <dbReference type="ARBA" id="ARBA00022679"/>
    </source>
</evidence>
<keyword evidence="2 5" id="KW-0808">Transferase</keyword>
<evidence type="ECO:0000256" key="3">
    <source>
        <dbReference type="ARBA" id="ARBA00023315"/>
    </source>
</evidence>
<feature type="active site" description="Acyl-thioester intermediate" evidence="4">
    <location>
        <position position="75"/>
    </location>
</feature>
<dbReference type="EC" id="2.3.1.16" evidence="8"/>
<sequence length="378" mass="39219">MGGLQGDLSRVRAPDLGAVAIQEALQRSGLTAEQVDEVVMGCVLPAGLGQAPARQAALKAGLPLSVGCTTVNKMCGSGMKAVMLAHDQILAGSCDVMIAGGMENMSQSPYLLPRVREGLRMGHAQVMDHMFLDGLEDAYEGGLMGSFAQRTADQFGVTREAMDDFAIASLEKSLTAIHSGTFKDEIASVTVTGRAGDQLVDTDEQPGKARIDKIRSLHPAFAKEGSVTAANSSSISDGASALVLMREADALAKGLTPLARIVAHATHAQLPAEFTLAPIGSIEKVLARAGWEKGSVDLYEINEAFAVVTMLAIEQLGLNPDKVNVKGGACALGHPIGSSGSRILVTLLYALKQQGLKRGVASLCIGGGEATAVALELC</sequence>
<dbReference type="InterPro" id="IPR016039">
    <property type="entry name" value="Thiolase-like"/>
</dbReference>
<dbReference type="EMBL" id="JMSZ01000021">
    <property type="protein sequence ID" value="KDE39864.1"/>
    <property type="molecule type" value="Genomic_DNA"/>
</dbReference>
<evidence type="ECO:0000313" key="8">
    <source>
        <dbReference type="EMBL" id="KDE39864.1"/>
    </source>
</evidence>
<feature type="active site" description="Proton acceptor" evidence="4">
    <location>
        <position position="334"/>
    </location>
</feature>
<keyword evidence="9" id="KW-1185">Reference proteome</keyword>
<evidence type="ECO:0000313" key="9">
    <source>
        <dbReference type="Proteomes" id="UP000027318"/>
    </source>
</evidence>
<organism evidence="8 9">
    <name type="scientific">Nitrincola lacisaponensis</name>
    <dbReference type="NCBI Taxonomy" id="267850"/>
    <lineage>
        <taxon>Bacteria</taxon>
        <taxon>Pseudomonadati</taxon>
        <taxon>Pseudomonadota</taxon>
        <taxon>Gammaproteobacteria</taxon>
        <taxon>Oceanospirillales</taxon>
        <taxon>Oceanospirillaceae</taxon>
        <taxon>Nitrincola</taxon>
    </lineage>
</organism>
<gene>
    <name evidence="8" type="ORF">ADINL_1501</name>
</gene>
<reference evidence="8 9" key="1">
    <citation type="journal article" date="2005" name="Int. J. Syst. Evol. Microbiol.">
        <title>Nitrincola lacisaponensis gen. nov., sp. nov., a novel alkaliphilic bacterium isolated from an alkaline, saline lake.</title>
        <authorList>
            <person name="Dimitriu P.A."/>
            <person name="Shukla S.K."/>
            <person name="Conradt J."/>
            <person name="Marquez M.C."/>
            <person name="Ventosa A."/>
            <person name="Maglia A."/>
            <person name="Peyton B.M."/>
            <person name="Pinkart H.C."/>
            <person name="Mormile M.R."/>
        </authorList>
    </citation>
    <scope>NUCLEOTIDE SEQUENCE [LARGE SCALE GENOMIC DNA]</scope>
    <source>
        <strain evidence="8 9">4CA</strain>
    </source>
</reference>
<dbReference type="Gene3D" id="3.40.47.10">
    <property type="match status" value="2"/>
</dbReference>
<dbReference type="InterPro" id="IPR020617">
    <property type="entry name" value="Thiolase_C"/>
</dbReference>
<dbReference type="GO" id="GO:0044281">
    <property type="term" value="P:small molecule metabolic process"/>
    <property type="evidence" value="ECO:0007669"/>
    <property type="project" value="UniProtKB-ARBA"/>
</dbReference>
<evidence type="ECO:0000259" key="7">
    <source>
        <dbReference type="Pfam" id="PF02803"/>
    </source>
</evidence>
<proteinExistence type="inferred from homology"/>
<comment type="similarity">
    <text evidence="1 5">Belongs to the thiolase-like superfamily. Thiolase family.</text>
</comment>
<evidence type="ECO:0000256" key="1">
    <source>
        <dbReference type="ARBA" id="ARBA00010982"/>
    </source>
</evidence>
<dbReference type="PANTHER" id="PTHR18919:SF164">
    <property type="entry name" value="ACETYL-COA ACETYLTRANSFERASE"/>
    <property type="match status" value="1"/>
</dbReference>
<dbReference type="GO" id="GO:0003988">
    <property type="term" value="F:acetyl-CoA C-acyltransferase activity"/>
    <property type="evidence" value="ECO:0007669"/>
    <property type="project" value="UniProtKB-EC"/>
</dbReference>
<dbReference type="STRING" id="267850.ADINL_1501"/>
<dbReference type="InterPro" id="IPR020610">
    <property type="entry name" value="Thiolase_AS"/>
</dbReference>
<dbReference type="PROSITE" id="PS00098">
    <property type="entry name" value="THIOLASE_1"/>
    <property type="match status" value="1"/>
</dbReference>
<feature type="domain" description="Thiolase N-terminal" evidence="6">
    <location>
        <begin position="2"/>
        <end position="247"/>
    </location>
</feature>
<dbReference type="Pfam" id="PF00108">
    <property type="entry name" value="Thiolase_N"/>
    <property type="match status" value="1"/>
</dbReference>
<dbReference type="CDD" id="cd00751">
    <property type="entry name" value="thiolase"/>
    <property type="match status" value="1"/>
</dbReference>
<feature type="active site" description="Proton acceptor" evidence="4">
    <location>
        <position position="364"/>
    </location>
</feature>
<dbReference type="SUPFAM" id="SSF53901">
    <property type="entry name" value="Thiolase-like"/>
    <property type="match status" value="2"/>
</dbReference>
<dbReference type="NCBIfam" id="TIGR01930">
    <property type="entry name" value="AcCoA-C-Actrans"/>
    <property type="match status" value="1"/>
</dbReference>
<dbReference type="Proteomes" id="UP000027318">
    <property type="component" value="Unassembled WGS sequence"/>
</dbReference>
<dbReference type="InterPro" id="IPR002155">
    <property type="entry name" value="Thiolase"/>
</dbReference>
<protein>
    <submittedName>
        <fullName evidence="8">3-ketoacyl-CoA thiolase</fullName>
        <ecNumber evidence="8">2.3.1.16</ecNumber>
    </submittedName>
</protein>
<dbReference type="FunFam" id="3.40.47.10:FF:000010">
    <property type="entry name" value="Acetyl-CoA acetyltransferase (Thiolase)"/>
    <property type="match status" value="1"/>
</dbReference>
<dbReference type="PIRSF" id="PIRSF000429">
    <property type="entry name" value="Ac-CoA_Ac_transf"/>
    <property type="match status" value="1"/>
</dbReference>